<sequence length="119" mass="14059">MVRTKTVQQASRERIRVFRNDGSDGYNFFWQLSKDSKNHEIFSKDYSLYNSVLAYLTIGDAEFLNHDRFSGQLDSDKWEAPICDNELLSKHMTHSSEYIYLRDNAIIRNENESLQLRSK</sequence>
<dbReference type="EMBL" id="SNRW01006475">
    <property type="protein sequence ID" value="KAA6382991.1"/>
    <property type="molecule type" value="Genomic_DNA"/>
</dbReference>
<protein>
    <submittedName>
        <fullName evidence="1">Uncharacterized protein</fullName>
    </submittedName>
</protein>
<evidence type="ECO:0000313" key="2">
    <source>
        <dbReference type="Proteomes" id="UP000324800"/>
    </source>
</evidence>
<dbReference type="Proteomes" id="UP000324800">
    <property type="component" value="Unassembled WGS sequence"/>
</dbReference>
<accession>A0A5J4VK84</accession>
<name>A0A5J4VK84_9EUKA</name>
<dbReference type="AlphaFoldDB" id="A0A5J4VK84"/>
<reference evidence="1 2" key="1">
    <citation type="submission" date="2019-03" db="EMBL/GenBank/DDBJ databases">
        <title>Single cell metagenomics reveals metabolic interactions within the superorganism composed of flagellate Streblomastix strix and complex community of Bacteroidetes bacteria on its surface.</title>
        <authorList>
            <person name="Treitli S.C."/>
            <person name="Kolisko M."/>
            <person name="Husnik F."/>
            <person name="Keeling P."/>
            <person name="Hampl V."/>
        </authorList>
    </citation>
    <scope>NUCLEOTIDE SEQUENCE [LARGE SCALE GENOMIC DNA]</scope>
    <source>
        <strain evidence="1">ST1C</strain>
    </source>
</reference>
<evidence type="ECO:0000313" key="1">
    <source>
        <dbReference type="EMBL" id="KAA6382991.1"/>
    </source>
</evidence>
<comment type="caution">
    <text evidence="1">The sequence shown here is derived from an EMBL/GenBank/DDBJ whole genome shotgun (WGS) entry which is preliminary data.</text>
</comment>
<gene>
    <name evidence="1" type="ORF">EZS28_021481</name>
</gene>
<feature type="non-terminal residue" evidence="1">
    <location>
        <position position="119"/>
    </location>
</feature>
<proteinExistence type="predicted"/>
<organism evidence="1 2">
    <name type="scientific">Streblomastix strix</name>
    <dbReference type="NCBI Taxonomy" id="222440"/>
    <lineage>
        <taxon>Eukaryota</taxon>
        <taxon>Metamonada</taxon>
        <taxon>Preaxostyla</taxon>
        <taxon>Oxymonadida</taxon>
        <taxon>Streblomastigidae</taxon>
        <taxon>Streblomastix</taxon>
    </lineage>
</organism>